<organism evidence="6 7">
    <name type="scientific">Halomicrobium zhouii</name>
    <dbReference type="NCBI Taxonomy" id="767519"/>
    <lineage>
        <taxon>Archaea</taxon>
        <taxon>Methanobacteriati</taxon>
        <taxon>Methanobacteriota</taxon>
        <taxon>Stenosarchaea group</taxon>
        <taxon>Halobacteria</taxon>
        <taxon>Halobacteriales</taxon>
        <taxon>Haloarculaceae</taxon>
        <taxon>Halomicrobium</taxon>
    </lineage>
</organism>
<evidence type="ECO:0000259" key="5">
    <source>
        <dbReference type="Pfam" id="PF22244"/>
    </source>
</evidence>
<evidence type="ECO:0000256" key="2">
    <source>
        <dbReference type="ARBA" id="ARBA00022729"/>
    </source>
</evidence>
<evidence type="ECO:0000256" key="1">
    <source>
        <dbReference type="ARBA" id="ARBA00022487"/>
    </source>
</evidence>
<dbReference type="Pfam" id="PF22244">
    <property type="entry name" value="GCE_fung"/>
    <property type="match status" value="1"/>
</dbReference>
<dbReference type="InterPro" id="IPR054579">
    <property type="entry name" value="GCE-like_dom"/>
</dbReference>
<evidence type="ECO:0000256" key="4">
    <source>
        <dbReference type="SAM" id="MobiDB-lite"/>
    </source>
</evidence>
<dbReference type="RefSeq" id="WP_089818823.1">
    <property type="nucleotide sequence ID" value="NZ_FOZK01000005.1"/>
</dbReference>
<accession>A0A1I6M770</accession>
<name>A0A1I6M770_9EURY</name>
<dbReference type="SUPFAM" id="SSF53474">
    <property type="entry name" value="alpha/beta-Hydrolases"/>
    <property type="match status" value="1"/>
</dbReference>
<keyword evidence="1" id="KW-0719">Serine esterase</keyword>
<dbReference type="Proteomes" id="UP000199062">
    <property type="component" value="Unassembled WGS sequence"/>
</dbReference>
<dbReference type="STRING" id="767519.SAMN05216559_3872"/>
<protein>
    <recommendedName>
        <fullName evidence="5">4-O-methyl-glucuronoyl methylesterase-like domain-containing protein</fullName>
    </recommendedName>
</protein>
<feature type="domain" description="4-O-methyl-glucuronoyl methylesterase-like" evidence="5">
    <location>
        <begin position="235"/>
        <end position="381"/>
    </location>
</feature>
<dbReference type="Gene3D" id="3.40.50.1820">
    <property type="entry name" value="alpha/beta hydrolase"/>
    <property type="match status" value="1"/>
</dbReference>
<gene>
    <name evidence="6" type="ORF">SAMN05216559_3872</name>
</gene>
<dbReference type="OrthoDB" id="193691at2157"/>
<dbReference type="EMBL" id="FOZK01000005">
    <property type="protein sequence ID" value="SFS11473.1"/>
    <property type="molecule type" value="Genomic_DNA"/>
</dbReference>
<keyword evidence="3" id="KW-0378">Hydrolase</keyword>
<evidence type="ECO:0000313" key="7">
    <source>
        <dbReference type="Proteomes" id="UP000199062"/>
    </source>
</evidence>
<sequence length="434" mass="46152">MEVPTDPSRPPSLRSAPAHELPPPTELPDPADLPADPDLPDPFETFGGEAVERRADWLARRAEILDLFRRYVYGYAPDPPEIETAAERTPGVLDGAATLTEVTISFPDLPADAPSITMALFLPANADPNADTDTDGDSPAETGVPVVLGLNRAGNQVTVADDAVTILGDAPRGARQEFWCVDRILDRGYGFATYFCGELAPDSEDVGGATAGGGSTAGIHATYDAAALPGPPGSEWGTIAAWAWGLHRCVDVLRAVEGVRAHQIAVLGHSRRGKAAVWAGATDERIALVVPHQSGTGGVTLSRANDQESVADITGAFPHWFADDFDAFAGREAHLPVDQHLLVACVAPRPLLDTEGSLDFWANPDLAHESLRAAAPVWTFLDADGMVGDGLLAGDDEISRATAGDLCQYRRDTEHTLNRGYWDAILDFADAHFE</sequence>
<feature type="region of interest" description="Disordered" evidence="4">
    <location>
        <begin position="1"/>
        <end position="46"/>
    </location>
</feature>
<evidence type="ECO:0000256" key="3">
    <source>
        <dbReference type="ARBA" id="ARBA00022801"/>
    </source>
</evidence>
<keyword evidence="2" id="KW-0732">Signal</keyword>
<evidence type="ECO:0000313" key="6">
    <source>
        <dbReference type="EMBL" id="SFS11473.1"/>
    </source>
</evidence>
<dbReference type="GO" id="GO:0052689">
    <property type="term" value="F:carboxylic ester hydrolase activity"/>
    <property type="evidence" value="ECO:0007669"/>
    <property type="project" value="UniProtKB-KW"/>
</dbReference>
<reference evidence="6 7" key="1">
    <citation type="submission" date="2016-10" db="EMBL/GenBank/DDBJ databases">
        <authorList>
            <person name="de Groot N.N."/>
        </authorList>
    </citation>
    <scope>NUCLEOTIDE SEQUENCE [LARGE SCALE GENOMIC DNA]</scope>
    <source>
        <strain evidence="6 7">CGMCC 1.10457</strain>
    </source>
</reference>
<keyword evidence="7" id="KW-1185">Reference proteome</keyword>
<proteinExistence type="predicted"/>
<dbReference type="AlphaFoldDB" id="A0A1I6M770"/>
<dbReference type="InterPro" id="IPR029058">
    <property type="entry name" value="AB_hydrolase_fold"/>
</dbReference>